<dbReference type="Pfam" id="PF00512">
    <property type="entry name" value="HisKA"/>
    <property type="match status" value="1"/>
</dbReference>
<dbReference type="SMART" id="SM00388">
    <property type="entry name" value="HisKA"/>
    <property type="match status" value="1"/>
</dbReference>
<dbReference type="SUPFAM" id="SSF47384">
    <property type="entry name" value="Homodimeric domain of signal transducing histidine kinase"/>
    <property type="match status" value="1"/>
</dbReference>
<keyword evidence="4" id="KW-1003">Cell membrane</keyword>
<evidence type="ECO:0000256" key="2">
    <source>
        <dbReference type="ARBA" id="ARBA00004651"/>
    </source>
</evidence>
<keyword evidence="7 14" id="KW-0812">Transmembrane</keyword>
<evidence type="ECO:0000256" key="12">
    <source>
        <dbReference type="ARBA" id="ARBA00023012"/>
    </source>
</evidence>
<accession>A0ABW8TQ32</accession>
<dbReference type="GO" id="GO:0016301">
    <property type="term" value="F:kinase activity"/>
    <property type="evidence" value="ECO:0007669"/>
    <property type="project" value="UniProtKB-KW"/>
</dbReference>
<feature type="transmembrane region" description="Helical" evidence="14">
    <location>
        <begin position="65"/>
        <end position="86"/>
    </location>
</feature>
<keyword evidence="17" id="KW-1185">Reference proteome</keyword>
<keyword evidence="5" id="KW-0597">Phosphoprotein</keyword>
<keyword evidence="12" id="KW-0902">Two-component regulatory system</keyword>
<dbReference type="RefSeq" id="WP_406789772.1">
    <property type="nucleotide sequence ID" value="NZ_JBJIAA010000025.1"/>
</dbReference>
<dbReference type="PANTHER" id="PTHR45528:SF1">
    <property type="entry name" value="SENSOR HISTIDINE KINASE CPXA"/>
    <property type="match status" value="1"/>
</dbReference>
<reference evidence="16 17" key="1">
    <citation type="submission" date="2024-11" db="EMBL/GenBank/DDBJ databases">
        <authorList>
            <person name="Heng Y.C."/>
            <person name="Lim A.C.H."/>
            <person name="Lee J.K.Y."/>
            <person name="Kittelmann S."/>
        </authorList>
    </citation>
    <scope>NUCLEOTIDE SEQUENCE [LARGE SCALE GENOMIC DNA]</scope>
    <source>
        <strain evidence="16 17">WILCCON 0114</strain>
    </source>
</reference>
<evidence type="ECO:0000256" key="14">
    <source>
        <dbReference type="SAM" id="Phobius"/>
    </source>
</evidence>
<keyword evidence="8" id="KW-0547">Nucleotide-binding</keyword>
<dbReference type="Gene3D" id="1.10.287.130">
    <property type="match status" value="1"/>
</dbReference>
<evidence type="ECO:0000313" key="16">
    <source>
        <dbReference type="EMBL" id="MFL0253109.1"/>
    </source>
</evidence>
<dbReference type="InterPro" id="IPR005467">
    <property type="entry name" value="His_kinase_dom"/>
</dbReference>
<keyword evidence="6" id="KW-0808">Transferase</keyword>
<name>A0ABW8TQ32_9CLOT</name>
<feature type="transmembrane region" description="Helical" evidence="14">
    <location>
        <begin position="24"/>
        <end position="45"/>
    </location>
</feature>
<evidence type="ECO:0000256" key="8">
    <source>
        <dbReference type="ARBA" id="ARBA00022741"/>
    </source>
</evidence>
<evidence type="ECO:0000313" key="17">
    <source>
        <dbReference type="Proteomes" id="UP001623592"/>
    </source>
</evidence>
<dbReference type="EMBL" id="JBJIAA010000025">
    <property type="protein sequence ID" value="MFL0253109.1"/>
    <property type="molecule type" value="Genomic_DNA"/>
</dbReference>
<evidence type="ECO:0000259" key="15">
    <source>
        <dbReference type="PROSITE" id="PS50109"/>
    </source>
</evidence>
<keyword evidence="10" id="KW-0067">ATP-binding</keyword>
<dbReference type="InterPro" id="IPR036890">
    <property type="entry name" value="HATPase_C_sf"/>
</dbReference>
<keyword evidence="11 14" id="KW-1133">Transmembrane helix</keyword>
<keyword evidence="9 16" id="KW-0418">Kinase</keyword>
<comment type="subcellular location">
    <subcellularLocation>
        <location evidence="2">Cell membrane</location>
        <topology evidence="2">Multi-pass membrane protein</topology>
    </subcellularLocation>
</comment>
<evidence type="ECO:0000256" key="5">
    <source>
        <dbReference type="ARBA" id="ARBA00022553"/>
    </source>
</evidence>
<organism evidence="16 17">
    <name type="scientific">Clostridium neuense</name>
    <dbReference type="NCBI Taxonomy" id="1728934"/>
    <lineage>
        <taxon>Bacteria</taxon>
        <taxon>Bacillati</taxon>
        <taxon>Bacillota</taxon>
        <taxon>Clostridia</taxon>
        <taxon>Eubacteriales</taxon>
        <taxon>Clostridiaceae</taxon>
        <taxon>Clostridium</taxon>
    </lineage>
</organism>
<evidence type="ECO:0000256" key="11">
    <source>
        <dbReference type="ARBA" id="ARBA00022989"/>
    </source>
</evidence>
<dbReference type="PROSITE" id="PS50109">
    <property type="entry name" value="HIS_KIN"/>
    <property type="match status" value="1"/>
</dbReference>
<evidence type="ECO:0000256" key="9">
    <source>
        <dbReference type="ARBA" id="ARBA00022777"/>
    </source>
</evidence>
<dbReference type="CDD" id="cd00082">
    <property type="entry name" value="HisKA"/>
    <property type="match status" value="1"/>
</dbReference>
<dbReference type="Gene3D" id="3.30.565.10">
    <property type="entry name" value="Histidine kinase-like ATPase, C-terminal domain"/>
    <property type="match status" value="1"/>
</dbReference>
<dbReference type="PANTHER" id="PTHR45528">
    <property type="entry name" value="SENSOR HISTIDINE KINASE CPXA"/>
    <property type="match status" value="1"/>
</dbReference>
<dbReference type="InterPro" id="IPR050398">
    <property type="entry name" value="HssS/ArlS-like"/>
</dbReference>
<evidence type="ECO:0000256" key="10">
    <source>
        <dbReference type="ARBA" id="ARBA00022840"/>
    </source>
</evidence>
<dbReference type="EC" id="2.7.13.3" evidence="3"/>
<evidence type="ECO:0000256" key="4">
    <source>
        <dbReference type="ARBA" id="ARBA00022475"/>
    </source>
</evidence>
<sequence length="358" mass="41272">MDTKWISKIINLVIRKLTISNMKLRYTLILIITIILPAILSEVIYSRRLSALGIVYAFKLFITKLLTRYGIKDFFIVYLVIIFLYIMKKVNYFEYILKSANKIADGDFSIELNESGDKDLSKLAHNINLIKHDYENAIEERLKDERLKSEIVLNVSNNLKFPINSIENYIGLYQNENILDKEKEEYLNIIYDRAKKLKTLIENLFEVSKLNSGKVELNKEDIDIMELIYQVIGECSQDYIEKNIKFIVNSFSQEVIISADGKKISRLMVELIVNALKYSLNGTRVYIEVEKAGGKIGISIKNVANYDMCIYEKCVSKNPGFGIIIASGIAELHGGSMKIEREGELFKVYVFFRDKNIS</sequence>
<keyword evidence="13 14" id="KW-0472">Membrane</keyword>
<evidence type="ECO:0000256" key="7">
    <source>
        <dbReference type="ARBA" id="ARBA00022692"/>
    </source>
</evidence>
<protein>
    <recommendedName>
        <fullName evidence="3">histidine kinase</fullName>
        <ecNumber evidence="3">2.7.13.3</ecNumber>
    </recommendedName>
</protein>
<dbReference type="SUPFAM" id="SSF55874">
    <property type="entry name" value="ATPase domain of HSP90 chaperone/DNA topoisomerase II/histidine kinase"/>
    <property type="match status" value="1"/>
</dbReference>
<evidence type="ECO:0000256" key="3">
    <source>
        <dbReference type="ARBA" id="ARBA00012438"/>
    </source>
</evidence>
<dbReference type="InterPro" id="IPR003661">
    <property type="entry name" value="HisK_dim/P_dom"/>
</dbReference>
<evidence type="ECO:0000256" key="6">
    <source>
        <dbReference type="ARBA" id="ARBA00022679"/>
    </source>
</evidence>
<evidence type="ECO:0000256" key="1">
    <source>
        <dbReference type="ARBA" id="ARBA00000085"/>
    </source>
</evidence>
<feature type="domain" description="Histidine kinase" evidence="15">
    <location>
        <begin position="154"/>
        <end position="342"/>
    </location>
</feature>
<evidence type="ECO:0000256" key="13">
    <source>
        <dbReference type="ARBA" id="ARBA00023136"/>
    </source>
</evidence>
<comment type="caution">
    <text evidence="16">The sequence shown here is derived from an EMBL/GenBank/DDBJ whole genome shotgun (WGS) entry which is preliminary data.</text>
</comment>
<dbReference type="InterPro" id="IPR036097">
    <property type="entry name" value="HisK_dim/P_sf"/>
</dbReference>
<proteinExistence type="predicted"/>
<dbReference type="Proteomes" id="UP001623592">
    <property type="component" value="Unassembled WGS sequence"/>
</dbReference>
<comment type="catalytic activity">
    <reaction evidence="1">
        <text>ATP + protein L-histidine = ADP + protein N-phospho-L-histidine.</text>
        <dbReference type="EC" id="2.7.13.3"/>
    </reaction>
</comment>
<gene>
    <name evidence="16" type="ORF">ACJDT4_22140</name>
</gene>